<dbReference type="OrthoDB" id="4757095at2759"/>
<name>A0A6A5VV63_9PLEO</name>
<dbReference type="Proteomes" id="UP000799779">
    <property type="component" value="Unassembled WGS sequence"/>
</dbReference>
<reference evidence="1" key="1">
    <citation type="journal article" date="2020" name="Stud. Mycol.">
        <title>101 Dothideomycetes genomes: a test case for predicting lifestyles and emergence of pathogens.</title>
        <authorList>
            <person name="Haridas S."/>
            <person name="Albert R."/>
            <person name="Binder M."/>
            <person name="Bloem J."/>
            <person name="Labutti K."/>
            <person name="Salamov A."/>
            <person name="Andreopoulos B."/>
            <person name="Baker S."/>
            <person name="Barry K."/>
            <person name="Bills G."/>
            <person name="Bluhm B."/>
            <person name="Cannon C."/>
            <person name="Castanera R."/>
            <person name="Culley D."/>
            <person name="Daum C."/>
            <person name="Ezra D."/>
            <person name="Gonzalez J."/>
            <person name="Henrissat B."/>
            <person name="Kuo A."/>
            <person name="Liang C."/>
            <person name="Lipzen A."/>
            <person name="Lutzoni F."/>
            <person name="Magnuson J."/>
            <person name="Mondo S."/>
            <person name="Nolan M."/>
            <person name="Ohm R."/>
            <person name="Pangilinan J."/>
            <person name="Park H.-J."/>
            <person name="Ramirez L."/>
            <person name="Alfaro M."/>
            <person name="Sun H."/>
            <person name="Tritt A."/>
            <person name="Yoshinaga Y."/>
            <person name="Zwiers L.-H."/>
            <person name="Turgeon B."/>
            <person name="Goodwin S."/>
            <person name="Spatafora J."/>
            <person name="Crous P."/>
            <person name="Grigoriev I."/>
        </authorList>
    </citation>
    <scope>NUCLEOTIDE SEQUENCE</scope>
    <source>
        <strain evidence="1">CBS 123094</strain>
    </source>
</reference>
<gene>
    <name evidence="1" type="ORF">P154DRAFT_582990</name>
</gene>
<keyword evidence="2" id="KW-1185">Reference proteome</keyword>
<dbReference type="EMBL" id="ML977716">
    <property type="protein sequence ID" value="KAF1993270.1"/>
    <property type="molecule type" value="Genomic_DNA"/>
</dbReference>
<evidence type="ECO:0000313" key="1">
    <source>
        <dbReference type="EMBL" id="KAF1993270.1"/>
    </source>
</evidence>
<proteinExistence type="predicted"/>
<evidence type="ECO:0000313" key="2">
    <source>
        <dbReference type="Proteomes" id="UP000799779"/>
    </source>
</evidence>
<dbReference type="AlphaFoldDB" id="A0A6A5VV63"/>
<accession>A0A6A5VV63</accession>
<protein>
    <submittedName>
        <fullName evidence="1">Uncharacterized protein</fullName>
    </submittedName>
</protein>
<organism evidence="1 2">
    <name type="scientific">Amniculicola lignicola CBS 123094</name>
    <dbReference type="NCBI Taxonomy" id="1392246"/>
    <lineage>
        <taxon>Eukaryota</taxon>
        <taxon>Fungi</taxon>
        <taxon>Dikarya</taxon>
        <taxon>Ascomycota</taxon>
        <taxon>Pezizomycotina</taxon>
        <taxon>Dothideomycetes</taxon>
        <taxon>Pleosporomycetidae</taxon>
        <taxon>Pleosporales</taxon>
        <taxon>Amniculicolaceae</taxon>
        <taxon>Amniculicola</taxon>
    </lineage>
</organism>
<sequence length="203" mass="23606">MIDMDSITALSSELGKSIWPSSGATIRIKKPDIALRLPLCFCQDLDTQSDDTKSHPVSSRDTWTNVWSSISHLSDLRVLHLWIGHDSMTSWTNVDERSLLAPLETLTNGQHLHAEVNVLFLHPLHERLDQHYTDECEQPPFIIHRRVRQNDSSSYGKTYHMEWFLAFLELHRTQPQFSPMGLVEIVKFERKLWKEDPDKLFSD</sequence>